<dbReference type="EMBL" id="CAJNON010000038">
    <property type="protein sequence ID" value="CAF0844104.1"/>
    <property type="molecule type" value="Genomic_DNA"/>
</dbReference>
<evidence type="ECO:0000313" key="2">
    <source>
        <dbReference type="EMBL" id="CAF3987345.1"/>
    </source>
</evidence>
<dbReference type="OrthoDB" id="10436666at2759"/>
<comment type="caution">
    <text evidence="2">The sequence shown here is derived from an EMBL/GenBank/DDBJ whole genome shotgun (WGS) entry which is preliminary data.</text>
</comment>
<protein>
    <submittedName>
        <fullName evidence="2">Uncharacterized protein</fullName>
    </submittedName>
</protein>
<accession>A0A819MWQ1</accession>
<dbReference type="Proteomes" id="UP000663891">
    <property type="component" value="Unassembled WGS sequence"/>
</dbReference>
<organism evidence="2 3">
    <name type="scientific">Adineta steineri</name>
    <dbReference type="NCBI Taxonomy" id="433720"/>
    <lineage>
        <taxon>Eukaryota</taxon>
        <taxon>Metazoa</taxon>
        <taxon>Spiralia</taxon>
        <taxon>Gnathifera</taxon>
        <taxon>Rotifera</taxon>
        <taxon>Eurotatoria</taxon>
        <taxon>Bdelloidea</taxon>
        <taxon>Adinetida</taxon>
        <taxon>Adinetidae</taxon>
        <taxon>Adineta</taxon>
    </lineage>
</organism>
<dbReference type="EMBL" id="CAJOAY010002892">
    <property type="protein sequence ID" value="CAF3987345.1"/>
    <property type="molecule type" value="Genomic_DNA"/>
</dbReference>
<evidence type="ECO:0000313" key="3">
    <source>
        <dbReference type="Proteomes" id="UP000663881"/>
    </source>
</evidence>
<reference evidence="2" key="1">
    <citation type="submission" date="2021-02" db="EMBL/GenBank/DDBJ databases">
        <authorList>
            <person name="Nowell W R."/>
        </authorList>
    </citation>
    <scope>NUCLEOTIDE SEQUENCE</scope>
</reference>
<dbReference type="AlphaFoldDB" id="A0A819MWQ1"/>
<name>A0A819MWQ1_9BILA</name>
<dbReference type="Proteomes" id="UP000663881">
    <property type="component" value="Unassembled WGS sequence"/>
</dbReference>
<gene>
    <name evidence="2" type="ORF">OKA104_LOCUS29012</name>
    <name evidence="1" type="ORF">VCS650_LOCUS6298</name>
</gene>
<sequence length="122" mass="14072">MDLQQIICIRCNPSGDLGLCEQCSIQSKEEKYYETITRGQGTLAQVRVQHNCEICSKVLRPSHYGIFIHDGKICHVDCLPMHNFVNEVIIGKQNFDVVNKTSIKKKEKFLQTNDKIEITRLY</sequence>
<evidence type="ECO:0000313" key="1">
    <source>
        <dbReference type="EMBL" id="CAF0844104.1"/>
    </source>
</evidence>
<proteinExistence type="predicted"/>